<protein>
    <submittedName>
        <fullName evidence="2">Uncharacterized protein</fullName>
    </submittedName>
</protein>
<evidence type="ECO:0000313" key="2">
    <source>
        <dbReference type="EMBL" id="PSN95952.1"/>
    </source>
</evidence>
<dbReference type="Proteomes" id="UP000241284">
    <property type="component" value="Unassembled WGS sequence"/>
</dbReference>
<feature type="region of interest" description="Disordered" evidence="1">
    <location>
        <begin position="79"/>
        <end position="103"/>
    </location>
</feature>
<organism evidence="2 3">
    <name type="scientific">Candidatus Marsarchaeota G2 archaeon ECH_B_2</name>
    <dbReference type="NCBI Taxonomy" id="1978160"/>
    <lineage>
        <taxon>Archaea</taxon>
        <taxon>Candidatus Marsarchaeota</taxon>
        <taxon>Candidatus Marsarchaeota group 2</taxon>
    </lineage>
</organism>
<evidence type="ECO:0000313" key="3">
    <source>
        <dbReference type="Proteomes" id="UP000241284"/>
    </source>
</evidence>
<proteinExistence type="predicted"/>
<reference evidence="2 3" key="1">
    <citation type="submission" date="2017-04" db="EMBL/GenBank/DDBJ databases">
        <title>Novel microbial lineages endemic to geothermal iron-oxide mats fill important gaps in the evolutionary history of Archaea.</title>
        <authorList>
            <person name="Jay Z.J."/>
            <person name="Beam J.P."/>
            <person name="Dlakic M."/>
            <person name="Rusch D.B."/>
            <person name="Kozubal M.A."/>
            <person name="Inskeep W.P."/>
        </authorList>
    </citation>
    <scope>NUCLEOTIDE SEQUENCE [LARGE SCALE GENOMIC DNA]</scope>
    <source>
        <strain evidence="2">ECH_B_2</strain>
    </source>
</reference>
<accession>A0A2R6BBE8</accession>
<dbReference type="EMBL" id="NEXH01000005">
    <property type="protein sequence ID" value="PSN95952.1"/>
    <property type="molecule type" value="Genomic_DNA"/>
</dbReference>
<evidence type="ECO:0000256" key="1">
    <source>
        <dbReference type="SAM" id="MobiDB-lite"/>
    </source>
</evidence>
<gene>
    <name evidence="2" type="ORF">B9Q06_03825</name>
</gene>
<dbReference type="AlphaFoldDB" id="A0A2R6BBE8"/>
<name>A0A2R6BBE8_9ARCH</name>
<sequence length="103" mass="11918">MTEGQKAVLANEYRKILSEKAKKQRGENAIEKRWRPEQKYLSDTVSESIKAEVDTRKIASEKFKVSEWKVRMVQEIEKKAPEPGSQRGNSALFTLIPPGNWRK</sequence>
<comment type="caution">
    <text evidence="2">The sequence shown here is derived from an EMBL/GenBank/DDBJ whole genome shotgun (WGS) entry which is preliminary data.</text>
</comment>